<dbReference type="OrthoDB" id="5847537at2759"/>
<evidence type="ECO:0000256" key="1">
    <source>
        <dbReference type="ARBA" id="ARBA00008455"/>
    </source>
</evidence>
<evidence type="ECO:0000313" key="4">
    <source>
        <dbReference type="Proteomes" id="UP000270094"/>
    </source>
</evidence>
<dbReference type="InterPro" id="IPR013128">
    <property type="entry name" value="Peptidase_C1A"/>
</dbReference>
<comment type="similarity">
    <text evidence="1">Belongs to the peptidase C1 family.</text>
</comment>
<dbReference type="SMART" id="SM00645">
    <property type="entry name" value="Pept_C1"/>
    <property type="match status" value="1"/>
</dbReference>
<dbReference type="AlphaFoldDB" id="A0A3P7JXY9"/>
<dbReference type="GO" id="GO:0008234">
    <property type="term" value="F:cysteine-type peptidase activity"/>
    <property type="evidence" value="ECO:0007669"/>
    <property type="project" value="InterPro"/>
</dbReference>
<dbReference type="Gene3D" id="3.90.70.10">
    <property type="entry name" value="Cysteine proteinases"/>
    <property type="match status" value="1"/>
</dbReference>
<reference evidence="3 4" key="1">
    <citation type="submission" date="2018-11" db="EMBL/GenBank/DDBJ databases">
        <authorList>
            <consortium name="Pathogen Informatics"/>
        </authorList>
    </citation>
    <scope>NUCLEOTIDE SEQUENCE [LARGE SCALE GENOMIC DNA]</scope>
</reference>
<dbReference type="InterPro" id="IPR025660">
    <property type="entry name" value="Pept_his_AS"/>
</dbReference>
<dbReference type="EMBL" id="UYYB01132984">
    <property type="protein sequence ID" value="VDM84759.1"/>
    <property type="molecule type" value="Genomic_DNA"/>
</dbReference>
<dbReference type="PROSITE" id="PS00639">
    <property type="entry name" value="THIOL_PROTEASE_HIS"/>
    <property type="match status" value="1"/>
</dbReference>
<keyword evidence="4" id="KW-1185">Reference proteome</keyword>
<evidence type="ECO:0000313" key="3">
    <source>
        <dbReference type="EMBL" id="VDM84759.1"/>
    </source>
</evidence>
<dbReference type="SUPFAM" id="SSF54001">
    <property type="entry name" value="Cysteine proteinases"/>
    <property type="match status" value="1"/>
</dbReference>
<dbReference type="InterPro" id="IPR000668">
    <property type="entry name" value="Peptidase_C1A_C"/>
</dbReference>
<dbReference type="InterPro" id="IPR038765">
    <property type="entry name" value="Papain-like_cys_pep_sf"/>
</dbReference>
<evidence type="ECO:0000259" key="2">
    <source>
        <dbReference type="SMART" id="SM00645"/>
    </source>
</evidence>
<protein>
    <recommendedName>
        <fullName evidence="2">Peptidase C1A papain C-terminal domain-containing protein</fullName>
    </recommendedName>
</protein>
<dbReference type="Pfam" id="PF00112">
    <property type="entry name" value="Peptidase_C1"/>
    <property type="match status" value="1"/>
</dbReference>
<proteinExistence type="inferred from homology"/>
<feature type="domain" description="Peptidase C1A papain C-terminal" evidence="2">
    <location>
        <begin position="2"/>
        <end position="111"/>
    </location>
</feature>
<organism evidence="3 4">
    <name type="scientific">Strongylus vulgaris</name>
    <name type="common">Blood worm</name>
    <dbReference type="NCBI Taxonomy" id="40348"/>
    <lineage>
        <taxon>Eukaryota</taxon>
        <taxon>Metazoa</taxon>
        <taxon>Ecdysozoa</taxon>
        <taxon>Nematoda</taxon>
        <taxon>Chromadorea</taxon>
        <taxon>Rhabditida</taxon>
        <taxon>Rhabditina</taxon>
        <taxon>Rhabditomorpha</taxon>
        <taxon>Strongyloidea</taxon>
        <taxon>Strongylidae</taxon>
        <taxon>Strongylus</taxon>
    </lineage>
</organism>
<gene>
    <name evidence="3" type="ORF">SVUK_LOCUS19757</name>
</gene>
<dbReference type="PANTHER" id="PTHR12411">
    <property type="entry name" value="CYSTEINE PROTEASE FAMILY C1-RELATED"/>
    <property type="match status" value="1"/>
</dbReference>
<sequence length="115" mass="13171">MNNLGSKAYFLKVDEKEIKKEIFKNGPVQATFQVYDDFRLYKSGIYKVRHKGGWYRGGHAIKIVGWGVENGTKFWNCANSWSKDWGEKGGYFRIVRGVNEVGIEEGVTAGLFRLE</sequence>
<dbReference type="Proteomes" id="UP000270094">
    <property type="component" value="Unassembled WGS sequence"/>
</dbReference>
<name>A0A3P7JXY9_STRVU</name>
<accession>A0A3P7JXY9</accession>
<dbReference type="GO" id="GO:0006508">
    <property type="term" value="P:proteolysis"/>
    <property type="evidence" value="ECO:0007669"/>
    <property type="project" value="InterPro"/>
</dbReference>